<accession>A0A0W8FFW8</accession>
<reference evidence="1" key="1">
    <citation type="journal article" date="2015" name="Proc. Natl. Acad. Sci. U.S.A.">
        <title>Networks of energetic and metabolic interactions define dynamics in microbial communities.</title>
        <authorList>
            <person name="Embree M."/>
            <person name="Liu J.K."/>
            <person name="Al-Bassam M.M."/>
            <person name="Zengler K."/>
        </authorList>
    </citation>
    <scope>NUCLEOTIDE SEQUENCE</scope>
</reference>
<sequence length="78" mass="8411">MARRGCRLRVAGRAEIDHLGGTKAQASLILVFFVFFSGSRASVHGFLRISTGGGRYRPRPTGLAGTFTRIGQISQEST</sequence>
<dbReference type="AlphaFoldDB" id="A0A0W8FFW8"/>
<organism evidence="1">
    <name type="scientific">hydrocarbon metagenome</name>
    <dbReference type="NCBI Taxonomy" id="938273"/>
    <lineage>
        <taxon>unclassified sequences</taxon>
        <taxon>metagenomes</taxon>
        <taxon>ecological metagenomes</taxon>
    </lineage>
</organism>
<gene>
    <name evidence="1" type="ORF">ASZ90_010509</name>
</gene>
<evidence type="ECO:0000313" key="1">
    <source>
        <dbReference type="EMBL" id="KUG19775.1"/>
    </source>
</evidence>
<dbReference type="EMBL" id="LNQE01001259">
    <property type="protein sequence ID" value="KUG19775.1"/>
    <property type="molecule type" value="Genomic_DNA"/>
</dbReference>
<proteinExistence type="predicted"/>
<name>A0A0W8FFW8_9ZZZZ</name>
<protein>
    <submittedName>
        <fullName evidence="1">Uncharacterized protein</fullName>
    </submittedName>
</protein>
<comment type="caution">
    <text evidence="1">The sequence shown here is derived from an EMBL/GenBank/DDBJ whole genome shotgun (WGS) entry which is preliminary data.</text>
</comment>